<accession>A0A8K0FVR3</accession>
<proteinExistence type="predicted"/>
<evidence type="ECO:0000313" key="2">
    <source>
        <dbReference type="Proteomes" id="UP000801492"/>
    </source>
</evidence>
<dbReference type="Proteomes" id="UP000801492">
    <property type="component" value="Unassembled WGS sequence"/>
</dbReference>
<reference evidence="1" key="1">
    <citation type="submission" date="2019-08" db="EMBL/GenBank/DDBJ databases">
        <title>The genome of the North American firefly Photinus pyralis.</title>
        <authorList>
            <consortium name="Photinus pyralis genome working group"/>
            <person name="Fallon T.R."/>
            <person name="Sander Lower S.E."/>
            <person name="Weng J.-K."/>
        </authorList>
    </citation>
    <scope>NUCLEOTIDE SEQUENCE</scope>
    <source>
        <strain evidence="1">TRF0915ILg1</strain>
        <tissue evidence="1">Whole body</tissue>
    </source>
</reference>
<sequence>MNKELEMNAPIKAAYTKGNKEERKVIIVEMEKWEDKRKIMERIHKLRGQKVFIESELTDNEKKIQFRLREIVRSENEKGGRVKVGYKKVIINGKLYTWKKGEEGFLKDNANENNLKN</sequence>
<keyword evidence="2" id="KW-1185">Reference proteome</keyword>
<dbReference type="EMBL" id="VTPC01091236">
    <property type="protein sequence ID" value="KAF2879030.1"/>
    <property type="molecule type" value="Genomic_DNA"/>
</dbReference>
<name>A0A8K0FVR3_IGNLU</name>
<comment type="caution">
    <text evidence="1">The sequence shown here is derived from an EMBL/GenBank/DDBJ whole genome shotgun (WGS) entry which is preliminary data.</text>
</comment>
<protein>
    <submittedName>
        <fullName evidence="1">Uncharacterized protein</fullName>
    </submittedName>
</protein>
<dbReference type="OrthoDB" id="6782755at2759"/>
<organism evidence="1 2">
    <name type="scientific">Ignelater luminosus</name>
    <name type="common">Cucubano</name>
    <name type="synonym">Pyrophorus luminosus</name>
    <dbReference type="NCBI Taxonomy" id="2038154"/>
    <lineage>
        <taxon>Eukaryota</taxon>
        <taxon>Metazoa</taxon>
        <taxon>Ecdysozoa</taxon>
        <taxon>Arthropoda</taxon>
        <taxon>Hexapoda</taxon>
        <taxon>Insecta</taxon>
        <taxon>Pterygota</taxon>
        <taxon>Neoptera</taxon>
        <taxon>Endopterygota</taxon>
        <taxon>Coleoptera</taxon>
        <taxon>Polyphaga</taxon>
        <taxon>Elateriformia</taxon>
        <taxon>Elateroidea</taxon>
        <taxon>Elateridae</taxon>
        <taxon>Agrypninae</taxon>
        <taxon>Pyrophorini</taxon>
        <taxon>Ignelater</taxon>
    </lineage>
</organism>
<dbReference type="AlphaFoldDB" id="A0A8K0FVR3"/>
<gene>
    <name evidence="1" type="ORF">ILUMI_27124</name>
</gene>
<evidence type="ECO:0000313" key="1">
    <source>
        <dbReference type="EMBL" id="KAF2879030.1"/>
    </source>
</evidence>